<name>A0ABW3JT48_9FLAO</name>
<gene>
    <name evidence="5" type="ORF">ACFQ1U_04690</name>
</gene>
<keyword evidence="6" id="KW-1185">Reference proteome</keyword>
<dbReference type="NCBIfam" id="TIGR04183">
    <property type="entry name" value="Por_Secre_tail"/>
    <property type="match status" value="1"/>
</dbReference>
<dbReference type="RefSeq" id="WP_386105840.1">
    <property type="nucleotide sequence ID" value="NZ_JBHTJR010000023.1"/>
</dbReference>
<evidence type="ECO:0000313" key="6">
    <source>
        <dbReference type="Proteomes" id="UP001597062"/>
    </source>
</evidence>
<dbReference type="InterPro" id="IPR003610">
    <property type="entry name" value="CBM5/12"/>
</dbReference>
<dbReference type="SUPFAM" id="SSF55486">
    <property type="entry name" value="Metalloproteases ('zincins'), catalytic domain"/>
    <property type="match status" value="1"/>
</dbReference>
<comment type="caution">
    <text evidence="5">The sequence shown here is derived from an EMBL/GenBank/DDBJ whole genome shotgun (WGS) entry which is preliminary data.</text>
</comment>
<dbReference type="Gene3D" id="2.10.10.20">
    <property type="entry name" value="Carbohydrate-binding module superfamily 5/12"/>
    <property type="match status" value="1"/>
</dbReference>
<dbReference type="EMBL" id="JBHTJR010000023">
    <property type="protein sequence ID" value="MFD0992492.1"/>
    <property type="molecule type" value="Genomic_DNA"/>
</dbReference>
<dbReference type="Gene3D" id="3.40.390.10">
    <property type="entry name" value="Collagenase (Catalytic Domain)"/>
    <property type="match status" value="1"/>
</dbReference>
<reference evidence="6" key="1">
    <citation type="journal article" date="2019" name="Int. J. Syst. Evol. Microbiol.">
        <title>The Global Catalogue of Microorganisms (GCM) 10K type strain sequencing project: providing services to taxonomists for standard genome sequencing and annotation.</title>
        <authorList>
            <consortium name="The Broad Institute Genomics Platform"/>
            <consortium name="The Broad Institute Genome Sequencing Center for Infectious Disease"/>
            <person name="Wu L."/>
            <person name="Ma J."/>
        </authorList>
    </citation>
    <scope>NUCLEOTIDE SEQUENCE [LARGE SCALE GENOMIC DNA]</scope>
    <source>
        <strain evidence="6">CCUG 60527</strain>
    </source>
</reference>
<dbReference type="CDD" id="cd12215">
    <property type="entry name" value="ChiC_BD"/>
    <property type="match status" value="1"/>
</dbReference>
<keyword evidence="1 2" id="KW-0732">Signal</keyword>
<feature type="chain" id="PRO_5047186988" evidence="2">
    <location>
        <begin position="22"/>
        <end position="675"/>
    </location>
</feature>
<evidence type="ECO:0000313" key="5">
    <source>
        <dbReference type="EMBL" id="MFD0992492.1"/>
    </source>
</evidence>
<proteinExistence type="predicted"/>
<dbReference type="Pfam" id="PF18962">
    <property type="entry name" value="Por_Secre_tail"/>
    <property type="match status" value="1"/>
</dbReference>
<dbReference type="PANTHER" id="PTHR11905">
    <property type="entry name" value="ADAM A DISINTEGRIN AND METALLOPROTEASE DOMAIN"/>
    <property type="match status" value="1"/>
</dbReference>
<organism evidence="5 6">
    <name type="scientific">Tenacibaculum geojense</name>
    <dbReference type="NCBI Taxonomy" id="915352"/>
    <lineage>
        <taxon>Bacteria</taxon>
        <taxon>Pseudomonadati</taxon>
        <taxon>Bacteroidota</taxon>
        <taxon>Flavobacteriia</taxon>
        <taxon>Flavobacteriales</taxon>
        <taxon>Flavobacteriaceae</taxon>
        <taxon>Tenacibaculum</taxon>
    </lineage>
</organism>
<feature type="domain" description="Chitin-binding type-3" evidence="3">
    <location>
        <begin position="450"/>
        <end position="479"/>
    </location>
</feature>
<dbReference type="Gene3D" id="2.10.10.90">
    <property type="match status" value="1"/>
</dbReference>
<sequence>MKSIFFMLTLFLLTVTTTCRAQKVRPAERVNQAKLAGTDFQEINLFSFGKNSGRKQRVKIPNEIKNYELLTLNQQQMGRFSKKKSAPEAIRVSIPNKSSVLVLELVKVNVKTDDFTSQTLPAKLKLEATEISHYRGVVKNNNKSRVAVSIQNGEVYALISLDDEVGNLVLGKIKDSSNHIIYEDKDISHLNDFACQVDEYYKTPNTNSLKNTNKQPAANVSNCPEIFFDIANDVVRDKGSANAASAFVEAMFNQVAILYNDEGVNLKLSGIRAWTSSAPFNDLDSYRSYRNANGFNGDLGHFVTYDYSGGVAWVSALCGSYRYGLSGIYVDYSNVPRYSWNISTIAHELGHNFGSSHTHACVWNGNNTAIDGCYQTEGNCSRPGVPSDGGTIMSYCHLNSVGTNLRKGFGSQPANVIRRTISYANCVDSCSNDGGGGGNDDEVSCSGVSEWADNVSYSAGDRVVYNGRLFERTANNDWNDLGSCSSDKCYGLDQWASNVSYNDGDLVIYQGNLFKRENNDWTSLGSCDNQNNDPCSGIDPWRENTNYGPGDKVIYNGKAFEWNGAEWIELATCTSQPGAMLPNIQSSKDKVLDVEIYPNPVKESLNFKVINIKSKNTQVTLLNILGKVVLSKKLDKISPAGTVSNALNVNSISKGFYLLKISNGDKTVTKKVKKQ</sequence>
<evidence type="ECO:0000256" key="1">
    <source>
        <dbReference type="ARBA" id="ARBA00022729"/>
    </source>
</evidence>
<feature type="signal peptide" evidence="2">
    <location>
        <begin position="1"/>
        <end position="21"/>
    </location>
</feature>
<dbReference type="Pfam" id="PF13688">
    <property type="entry name" value="Reprolysin_5"/>
    <property type="match status" value="1"/>
</dbReference>
<dbReference type="Pfam" id="PF02839">
    <property type="entry name" value="CBM_5_12"/>
    <property type="match status" value="1"/>
</dbReference>
<protein>
    <submittedName>
        <fullName evidence="5">Carbohydrate-binding protein</fullName>
    </submittedName>
</protein>
<dbReference type="Proteomes" id="UP001597062">
    <property type="component" value="Unassembled WGS sequence"/>
</dbReference>
<accession>A0ABW3JT48</accession>
<dbReference type="InterPro" id="IPR024079">
    <property type="entry name" value="MetalloPept_cat_dom_sf"/>
</dbReference>
<evidence type="ECO:0000259" key="3">
    <source>
        <dbReference type="Pfam" id="PF02839"/>
    </source>
</evidence>
<dbReference type="InterPro" id="IPR026444">
    <property type="entry name" value="Secre_tail"/>
</dbReference>
<dbReference type="PANTHER" id="PTHR11905:SF159">
    <property type="entry name" value="ADAM METALLOPROTEASE"/>
    <property type="match status" value="1"/>
</dbReference>
<feature type="domain" description="Secretion system C-terminal sorting" evidence="4">
    <location>
        <begin position="596"/>
        <end position="672"/>
    </location>
</feature>
<evidence type="ECO:0000256" key="2">
    <source>
        <dbReference type="SAM" id="SignalP"/>
    </source>
</evidence>
<evidence type="ECO:0000259" key="4">
    <source>
        <dbReference type="Pfam" id="PF18962"/>
    </source>
</evidence>